<feature type="non-terminal residue" evidence="1">
    <location>
        <position position="294"/>
    </location>
</feature>
<dbReference type="AlphaFoldDB" id="A0A371DTN7"/>
<dbReference type="Proteomes" id="UP000256964">
    <property type="component" value="Unassembled WGS sequence"/>
</dbReference>
<keyword evidence="2" id="KW-1185">Reference proteome</keyword>
<evidence type="ECO:0000313" key="1">
    <source>
        <dbReference type="EMBL" id="RDX55916.1"/>
    </source>
</evidence>
<dbReference type="STRING" id="139420.A0A371DTN7"/>
<reference evidence="1 2" key="1">
    <citation type="journal article" date="2018" name="Biotechnol. Biofuels">
        <title>Integrative visual omics of the white-rot fungus Polyporus brumalis exposes the biotechnological potential of its oxidative enzymes for delignifying raw plant biomass.</title>
        <authorList>
            <person name="Miyauchi S."/>
            <person name="Rancon A."/>
            <person name="Drula E."/>
            <person name="Hage H."/>
            <person name="Chaduli D."/>
            <person name="Favel A."/>
            <person name="Grisel S."/>
            <person name="Henrissat B."/>
            <person name="Herpoel-Gimbert I."/>
            <person name="Ruiz-Duenas F.J."/>
            <person name="Chevret D."/>
            <person name="Hainaut M."/>
            <person name="Lin J."/>
            <person name="Wang M."/>
            <person name="Pangilinan J."/>
            <person name="Lipzen A."/>
            <person name="Lesage-Meessen L."/>
            <person name="Navarro D."/>
            <person name="Riley R."/>
            <person name="Grigoriev I.V."/>
            <person name="Zhou S."/>
            <person name="Raouche S."/>
            <person name="Rosso M.N."/>
        </authorList>
    </citation>
    <scope>NUCLEOTIDE SEQUENCE [LARGE SCALE GENOMIC DNA]</scope>
    <source>
        <strain evidence="1 2">BRFM 1820</strain>
    </source>
</reference>
<dbReference type="EMBL" id="KZ857381">
    <property type="protein sequence ID" value="RDX55916.1"/>
    <property type="molecule type" value="Genomic_DNA"/>
</dbReference>
<name>A0A371DTN7_9APHY</name>
<evidence type="ECO:0000313" key="2">
    <source>
        <dbReference type="Proteomes" id="UP000256964"/>
    </source>
</evidence>
<organism evidence="1 2">
    <name type="scientific">Lentinus brumalis</name>
    <dbReference type="NCBI Taxonomy" id="2498619"/>
    <lineage>
        <taxon>Eukaryota</taxon>
        <taxon>Fungi</taxon>
        <taxon>Dikarya</taxon>
        <taxon>Basidiomycota</taxon>
        <taxon>Agaricomycotina</taxon>
        <taxon>Agaricomycetes</taxon>
        <taxon>Polyporales</taxon>
        <taxon>Polyporaceae</taxon>
        <taxon>Lentinus</taxon>
    </lineage>
</organism>
<accession>A0A371DTN7</accession>
<sequence>STTPTLHPAFAKSFANGDIKLLSSDNVLFPMSSDTLSRASGWFTAMFSLPQSPPDLAAGKACQCTELSVTEPSQVLCGLLSIISGIALPSLDDIDFVESVLYAADKYDMPMPTAVLRASALPIFLQKRPIRVYAIACHMSWEAEAKEAASRTLGLDIMAKENADDLGRLDTPYLLKLFALHDKRRRQLAEALDNFIIPAPIPAPAPAPAPWQGARACPCRGPWWAFKLAWSREPWRFARLREHDAPPSVAPEVDRLFNQKCSKCERAALEESAFKRIKQLFSQLPETIEVSSEA</sequence>
<dbReference type="OrthoDB" id="3266199at2759"/>
<evidence type="ECO:0008006" key="3">
    <source>
        <dbReference type="Google" id="ProtNLM"/>
    </source>
</evidence>
<proteinExistence type="predicted"/>
<protein>
    <recommendedName>
        <fullName evidence="3">BTB domain-containing protein</fullName>
    </recommendedName>
</protein>
<gene>
    <name evidence="1" type="ORF">OH76DRAFT_1337227</name>
</gene>